<evidence type="ECO:0000256" key="1">
    <source>
        <dbReference type="SAM" id="MobiDB-lite"/>
    </source>
</evidence>
<feature type="compositionally biased region" description="Basic and acidic residues" evidence="1">
    <location>
        <begin position="207"/>
        <end position="227"/>
    </location>
</feature>
<comment type="caution">
    <text evidence="2">The sequence shown here is derived from an EMBL/GenBank/DDBJ whole genome shotgun (WGS) entry which is preliminary data.</text>
</comment>
<reference evidence="2 3" key="1">
    <citation type="journal article" date="2020" name="Phytopathology">
        <title>Genome Sequence Resources of Colletotrichum truncatum, C. plurivorum, C. musicola, and C. sojae: Four Species Pathogenic to Soybean (Glycine max).</title>
        <authorList>
            <person name="Rogerio F."/>
            <person name="Boufleur T.R."/>
            <person name="Ciampi-Guillardi M."/>
            <person name="Sukno S.A."/>
            <person name="Thon M.R."/>
            <person name="Massola Junior N.S."/>
            <person name="Baroncelli R."/>
        </authorList>
    </citation>
    <scope>NUCLEOTIDE SEQUENCE [LARGE SCALE GENOMIC DNA]</scope>
    <source>
        <strain evidence="2 3">LFN0009</strain>
    </source>
</reference>
<evidence type="ECO:0000313" key="2">
    <source>
        <dbReference type="EMBL" id="KAF6821638.1"/>
    </source>
</evidence>
<name>A0A8H6JYY9_9PEZI</name>
<accession>A0A8H6JYY9</accession>
<feature type="region of interest" description="Disordered" evidence="1">
    <location>
        <begin position="201"/>
        <end position="243"/>
    </location>
</feature>
<dbReference type="Proteomes" id="UP000652219">
    <property type="component" value="Unassembled WGS sequence"/>
</dbReference>
<proteinExistence type="predicted"/>
<gene>
    <name evidence="2" type="ORF">CSOJ01_00141</name>
</gene>
<sequence length="399" mass="44527">MTAQFLTRLWVLTVKLNPHRPELLKYRDLNENDSIKRNARHTHQQSSNWFGLDGAVESKQDILMLTGCVGCRSLVCNDCKAATEDSASQATTKFPSKPQDVLPSVRFTIGYSKSGGQRVVPASRWLIEQHSRILPANTIETQTHKLRHSLSLDQLRSRNQSLTSTDLKLLRSSSDFDDDEVRKAAIETMFEQARELTITRQQPVLRDVGRTSRSSRMDSSDRSERLCNSRASSRPSSFAGLEVTKSAQHQPSYSEFYAYIPDDFTLPELISSGFPVVGGAAVSEASYSDGDEKGQTREIQAESQLDTDFEDAVESRVSESDGNSKPLSDTCERVCSTLTKTASPSCEDVDMSNEDVAKCQDSSSYRSGAYTHPEEYTRPTSFHATEYVDLNTVFPQRGM</sequence>
<dbReference type="AlphaFoldDB" id="A0A8H6JYY9"/>
<dbReference type="EMBL" id="WIGN01000001">
    <property type="protein sequence ID" value="KAF6821638.1"/>
    <property type="molecule type" value="Genomic_DNA"/>
</dbReference>
<evidence type="ECO:0000313" key="3">
    <source>
        <dbReference type="Proteomes" id="UP000652219"/>
    </source>
</evidence>
<protein>
    <submittedName>
        <fullName evidence="2">Uncharacterized protein</fullName>
    </submittedName>
</protein>
<keyword evidence="3" id="KW-1185">Reference proteome</keyword>
<organism evidence="2 3">
    <name type="scientific">Colletotrichum sojae</name>
    <dbReference type="NCBI Taxonomy" id="2175907"/>
    <lineage>
        <taxon>Eukaryota</taxon>
        <taxon>Fungi</taxon>
        <taxon>Dikarya</taxon>
        <taxon>Ascomycota</taxon>
        <taxon>Pezizomycotina</taxon>
        <taxon>Sordariomycetes</taxon>
        <taxon>Hypocreomycetidae</taxon>
        <taxon>Glomerellales</taxon>
        <taxon>Glomerellaceae</taxon>
        <taxon>Colletotrichum</taxon>
        <taxon>Colletotrichum orchidearum species complex</taxon>
    </lineage>
</organism>